<evidence type="ECO:0000313" key="2">
    <source>
        <dbReference type="EMBL" id="RFZ77345.1"/>
    </source>
</evidence>
<feature type="compositionally biased region" description="Basic and acidic residues" evidence="1">
    <location>
        <begin position="174"/>
        <end position="184"/>
    </location>
</feature>
<dbReference type="AlphaFoldDB" id="A0A3E2N8K3"/>
<dbReference type="Proteomes" id="UP000260680">
    <property type="component" value="Unassembled WGS sequence"/>
</dbReference>
<sequence length="262" mass="30141">MEKLNFRTLQANEIDCRISTVKENGISLLLYKDARVDQNILDEVMGPMNWQRHHTRENANCIVSLWDSEKGQWIDKEDTGTESYTEKEKGLASDSFKRACFNWGIGRELYTAPFIWINSLDCNITKSGSKFTCYDSFYVSQIGYDKSRNINSLVICRQKDKKEVFSMGKQTAKQGKETKEKAEPAPETPGSLSEEAKSSNKVTVPMIASVKSLVEKYSNKGLKMEKILAMYKIKKIEDMTLENYKDCMDKLKLYEKEDSKHE</sequence>
<evidence type="ECO:0000313" key="3">
    <source>
        <dbReference type="Proteomes" id="UP000260680"/>
    </source>
</evidence>
<dbReference type="EMBL" id="QOHO01000064">
    <property type="protein sequence ID" value="RFZ77345.1"/>
    <property type="molecule type" value="Genomic_DNA"/>
</dbReference>
<comment type="caution">
    <text evidence="2">The sequence shown here is derived from an EMBL/GenBank/DDBJ whole genome shotgun (WGS) entry which is preliminary data.</text>
</comment>
<feature type="region of interest" description="Disordered" evidence="1">
    <location>
        <begin position="168"/>
        <end position="198"/>
    </location>
</feature>
<name>A0A3E2N8K3_9FIRM</name>
<evidence type="ECO:0000256" key="1">
    <source>
        <dbReference type="SAM" id="MobiDB-lite"/>
    </source>
</evidence>
<dbReference type="OrthoDB" id="9805874at2"/>
<dbReference type="RefSeq" id="WP_117418614.1">
    <property type="nucleotide sequence ID" value="NZ_QOHO01000064.1"/>
</dbReference>
<gene>
    <name evidence="2" type="ORF">DS742_19345</name>
</gene>
<organism evidence="2 3">
    <name type="scientific">Lacrimispora amygdalina</name>
    <dbReference type="NCBI Taxonomy" id="253257"/>
    <lineage>
        <taxon>Bacteria</taxon>
        <taxon>Bacillati</taxon>
        <taxon>Bacillota</taxon>
        <taxon>Clostridia</taxon>
        <taxon>Lachnospirales</taxon>
        <taxon>Lachnospiraceae</taxon>
        <taxon>Lacrimispora</taxon>
    </lineage>
</organism>
<accession>A0A3E2N8K3</accession>
<reference evidence="2 3" key="1">
    <citation type="submission" date="2018-07" db="EMBL/GenBank/DDBJ databases">
        <title>New species, Clostridium PI-S10-A1B.</title>
        <authorList>
            <person name="Krishna G."/>
            <person name="Summeta K."/>
            <person name="Shikha S."/>
            <person name="Prabhu P.B."/>
            <person name="Suresh K."/>
        </authorList>
    </citation>
    <scope>NUCLEOTIDE SEQUENCE [LARGE SCALE GENOMIC DNA]</scope>
    <source>
        <strain evidence="2 3">PI-S10-A1B</strain>
    </source>
</reference>
<proteinExistence type="predicted"/>
<protein>
    <submittedName>
        <fullName evidence="2">Uncharacterized protein</fullName>
    </submittedName>
</protein>